<keyword evidence="2" id="KW-1185">Reference proteome</keyword>
<sequence length="139" mass="16606">MFLCQNLEHEGSSIIAFCLSADCQEPKSQFSFNCLINPQKHQNCRIDCKPFDKIDTLLDLILYKLDKMLEQTDQKFELLKLEYEKTIKIIQQEQQRFYEIIKNLKEQKYQEFLDNIGKIKNWNTIMKSTQFEKELLISG</sequence>
<gene>
    <name evidence="1" type="ORF">PPENT_87.1.T0190355</name>
</gene>
<organism evidence="1 2">
    <name type="scientific">Paramecium pentaurelia</name>
    <dbReference type="NCBI Taxonomy" id="43138"/>
    <lineage>
        <taxon>Eukaryota</taxon>
        <taxon>Sar</taxon>
        <taxon>Alveolata</taxon>
        <taxon>Ciliophora</taxon>
        <taxon>Intramacronucleata</taxon>
        <taxon>Oligohymenophorea</taxon>
        <taxon>Peniculida</taxon>
        <taxon>Parameciidae</taxon>
        <taxon>Paramecium</taxon>
    </lineage>
</organism>
<evidence type="ECO:0000313" key="1">
    <source>
        <dbReference type="EMBL" id="CAD8149869.1"/>
    </source>
</evidence>
<accession>A0A8S1TG79</accession>
<dbReference type="Proteomes" id="UP000689195">
    <property type="component" value="Unassembled WGS sequence"/>
</dbReference>
<evidence type="ECO:0000313" key="2">
    <source>
        <dbReference type="Proteomes" id="UP000689195"/>
    </source>
</evidence>
<dbReference type="AlphaFoldDB" id="A0A8S1TG79"/>
<protein>
    <submittedName>
        <fullName evidence="1">Uncharacterized protein</fullName>
    </submittedName>
</protein>
<name>A0A8S1TG79_9CILI</name>
<comment type="caution">
    <text evidence="1">The sequence shown here is derived from an EMBL/GenBank/DDBJ whole genome shotgun (WGS) entry which is preliminary data.</text>
</comment>
<proteinExistence type="predicted"/>
<dbReference type="EMBL" id="CAJJDO010000019">
    <property type="protein sequence ID" value="CAD8149869.1"/>
    <property type="molecule type" value="Genomic_DNA"/>
</dbReference>
<reference evidence="1" key="1">
    <citation type="submission" date="2021-01" db="EMBL/GenBank/DDBJ databases">
        <authorList>
            <consortium name="Genoscope - CEA"/>
            <person name="William W."/>
        </authorList>
    </citation>
    <scope>NUCLEOTIDE SEQUENCE</scope>
</reference>